<keyword evidence="2" id="KW-0808">Transferase</keyword>
<dbReference type="PROSITE" id="PS51186">
    <property type="entry name" value="GNAT"/>
    <property type="match status" value="1"/>
</dbReference>
<dbReference type="CDD" id="cd04301">
    <property type="entry name" value="NAT_SF"/>
    <property type="match status" value="1"/>
</dbReference>
<dbReference type="SUPFAM" id="SSF55729">
    <property type="entry name" value="Acyl-CoA N-acyltransferases (Nat)"/>
    <property type="match status" value="1"/>
</dbReference>
<name>A0A0R1WJT7_9LACO</name>
<dbReference type="STRING" id="1423774.FD31_GL001939"/>
<keyword evidence="3" id="KW-1185">Reference proteome</keyword>
<protein>
    <submittedName>
        <fullName evidence="2">GNAT family acetyltransferase</fullName>
    </submittedName>
</protein>
<dbReference type="GO" id="GO:0016747">
    <property type="term" value="F:acyltransferase activity, transferring groups other than amino-acyl groups"/>
    <property type="evidence" value="ECO:0007669"/>
    <property type="project" value="InterPro"/>
</dbReference>
<dbReference type="Pfam" id="PF13673">
    <property type="entry name" value="Acetyltransf_10"/>
    <property type="match status" value="1"/>
</dbReference>
<evidence type="ECO:0000313" key="3">
    <source>
        <dbReference type="Proteomes" id="UP000051302"/>
    </source>
</evidence>
<dbReference type="InterPro" id="IPR053144">
    <property type="entry name" value="Acetyltransferase_Butenolide"/>
</dbReference>
<sequence>MIKYQVNNKISKNDLEQLYSSVGWFAYTNEMTNLTKAIDNSLLVITAWQDEKLVGLIRTVGDGYTILYIQDILVHPDFQNQKIGTTLMTMVLAKYPHIRQKVLLTEDAPNVRYFYEKFGFISCDKGNTVAFYKESEG</sequence>
<dbReference type="PANTHER" id="PTHR43233">
    <property type="entry name" value="FAMILY N-ACETYLTRANSFERASE, PUTATIVE (AFU_ORTHOLOGUE AFUA_6G03350)-RELATED"/>
    <property type="match status" value="1"/>
</dbReference>
<dbReference type="PANTHER" id="PTHR43233:SF1">
    <property type="entry name" value="FAMILY N-ACETYLTRANSFERASE, PUTATIVE (AFU_ORTHOLOGUE AFUA_6G03350)-RELATED"/>
    <property type="match status" value="1"/>
</dbReference>
<dbReference type="EMBL" id="AZFV01000004">
    <property type="protein sequence ID" value="KRM18136.1"/>
    <property type="molecule type" value="Genomic_DNA"/>
</dbReference>
<dbReference type="Proteomes" id="UP000051302">
    <property type="component" value="Unassembled WGS sequence"/>
</dbReference>
<evidence type="ECO:0000259" key="1">
    <source>
        <dbReference type="PROSITE" id="PS51186"/>
    </source>
</evidence>
<dbReference type="InterPro" id="IPR016181">
    <property type="entry name" value="Acyl_CoA_acyltransferase"/>
</dbReference>
<dbReference type="AlphaFoldDB" id="A0A0R1WJT7"/>
<dbReference type="Gene3D" id="3.40.630.30">
    <property type="match status" value="1"/>
</dbReference>
<dbReference type="PATRIC" id="fig|1423774.3.peg.2017"/>
<reference evidence="2 3" key="1">
    <citation type="journal article" date="2015" name="Genome Announc.">
        <title>Expanding the biotechnology potential of lactobacilli through comparative genomics of 213 strains and associated genera.</title>
        <authorList>
            <person name="Sun Z."/>
            <person name="Harris H.M."/>
            <person name="McCann A."/>
            <person name="Guo C."/>
            <person name="Argimon S."/>
            <person name="Zhang W."/>
            <person name="Yang X."/>
            <person name="Jeffery I.B."/>
            <person name="Cooney J.C."/>
            <person name="Kagawa T.F."/>
            <person name="Liu W."/>
            <person name="Song Y."/>
            <person name="Salvetti E."/>
            <person name="Wrobel A."/>
            <person name="Rasinkangas P."/>
            <person name="Parkhill J."/>
            <person name="Rea M.C."/>
            <person name="O'Sullivan O."/>
            <person name="Ritari J."/>
            <person name="Douillard F.P."/>
            <person name="Paul Ross R."/>
            <person name="Yang R."/>
            <person name="Briner A.E."/>
            <person name="Felis G.E."/>
            <person name="de Vos W.M."/>
            <person name="Barrangou R."/>
            <person name="Klaenhammer T.R."/>
            <person name="Caufield P.W."/>
            <person name="Cui Y."/>
            <person name="Zhang H."/>
            <person name="O'Toole P.W."/>
        </authorList>
    </citation>
    <scope>NUCLEOTIDE SEQUENCE [LARGE SCALE GENOMIC DNA]</scope>
    <source>
        <strain evidence="2 3">DSM 16982</strain>
    </source>
</reference>
<organism evidence="2 3">
    <name type="scientific">Companilactobacillus nantensis DSM 16982</name>
    <dbReference type="NCBI Taxonomy" id="1423774"/>
    <lineage>
        <taxon>Bacteria</taxon>
        <taxon>Bacillati</taxon>
        <taxon>Bacillota</taxon>
        <taxon>Bacilli</taxon>
        <taxon>Lactobacillales</taxon>
        <taxon>Lactobacillaceae</taxon>
        <taxon>Companilactobacillus</taxon>
    </lineage>
</organism>
<feature type="domain" description="N-acetyltransferase" evidence="1">
    <location>
        <begin position="2"/>
        <end position="137"/>
    </location>
</feature>
<dbReference type="RefSeq" id="WP_057891253.1">
    <property type="nucleotide sequence ID" value="NZ_AZFV01000004.1"/>
</dbReference>
<accession>A0A0R1WJT7</accession>
<comment type="caution">
    <text evidence="2">The sequence shown here is derived from an EMBL/GenBank/DDBJ whole genome shotgun (WGS) entry which is preliminary data.</text>
</comment>
<evidence type="ECO:0000313" key="2">
    <source>
        <dbReference type="EMBL" id="KRM18136.1"/>
    </source>
</evidence>
<dbReference type="InterPro" id="IPR000182">
    <property type="entry name" value="GNAT_dom"/>
</dbReference>
<proteinExistence type="predicted"/>
<gene>
    <name evidence="2" type="ORF">FD31_GL001939</name>
</gene>